<proteinExistence type="predicted"/>
<keyword evidence="2" id="KW-1185">Reference proteome</keyword>
<sequence>MVTDYEVSGGKLNPDKAIHVLNKLGSDNDIVGLTIAEYLPFFRSFQYNHDEFIVVYICNDTIFSDMISPQCP</sequence>
<name>A0ABW1UUJ5_9LACO</name>
<comment type="caution">
    <text evidence="1">The sequence shown here is derived from an EMBL/GenBank/DDBJ whole genome shotgun (WGS) entry which is preliminary data.</text>
</comment>
<dbReference type="Proteomes" id="UP001596186">
    <property type="component" value="Unassembled WGS sequence"/>
</dbReference>
<dbReference type="EMBL" id="JBHSSN010000002">
    <property type="protein sequence ID" value="MFC6322407.1"/>
    <property type="molecule type" value="Genomic_DNA"/>
</dbReference>
<organism evidence="1 2">
    <name type="scientific">Companilactobacillus baiquanensis</name>
    <dbReference type="NCBI Taxonomy" id="2486005"/>
    <lineage>
        <taxon>Bacteria</taxon>
        <taxon>Bacillati</taxon>
        <taxon>Bacillota</taxon>
        <taxon>Bacilli</taxon>
        <taxon>Lactobacillales</taxon>
        <taxon>Lactobacillaceae</taxon>
        <taxon>Companilactobacillus</taxon>
    </lineage>
</organism>
<gene>
    <name evidence="1" type="ORF">ACFP1F_01325</name>
</gene>
<evidence type="ECO:0000313" key="2">
    <source>
        <dbReference type="Proteomes" id="UP001596186"/>
    </source>
</evidence>
<accession>A0ABW1UUJ5</accession>
<reference evidence="2" key="1">
    <citation type="journal article" date="2019" name="Int. J. Syst. Evol. Microbiol.">
        <title>The Global Catalogue of Microorganisms (GCM) 10K type strain sequencing project: providing services to taxonomists for standard genome sequencing and annotation.</title>
        <authorList>
            <consortium name="The Broad Institute Genomics Platform"/>
            <consortium name="The Broad Institute Genome Sequencing Center for Infectious Disease"/>
            <person name="Wu L."/>
            <person name="Ma J."/>
        </authorList>
    </citation>
    <scope>NUCLEOTIDE SEQUENCE [LARGE SCALE GENOMIC DNA]</scope>
    <source>
        <strain evidence="2">CCM 8895</strain>
    </source>
</reference>
<protein>
    <submittedName>
        <fullName evidence="1">Uncharacterized protein</fullName>
    </submittedName>
</protein>
<evidence type="ECO:0000313" key="1">
    <source>
        <dbReference type="EMBL" id="MFC6322407.1"/>
    </source>
</evidence>